<sequence>MFAHRTISNAAITEPSRELTDTLTDMQSAQEWMCQDIVECGEGNLPFVGSYQVGQTTAVELANDIRRVLQLHVEWYLEDGRVMPVDEAFKLLREHCTDSGIVVMLNGVVRDNTHRPLDAQEFRAFALVDEYAPLIFINRTDSRHGQIFSLAHEIVHIWLGAEEIYNDFYQYESNAPIEVLCNAVVAELLVPRTIFVRRWRWIVEEGSADDAIEELAERFPVSQVVIARRALDEGFISSAKYQNVVDACRRHWEDQRASSISGGNYYSTKRSRLDHRFVERLVASVSEGRTSYTDAYRLTGTNRRTFSNVLKPMEVW</sequence>
<dbReference type="Proteomes" id="UP000285613">
    <property type="component" value="Unassembled WGS sequence"/>
</dbReference>
<evidence type="ECO:0000313" key="2">
    <source>
        <dbReference type="EMBL" id="RHL96312.1"/>
    </source>
</evidence>
<accession>A0AAQ0RVV3</accession>
<dbReference type="InterPro" id="IPR010359">
    <property type="entry name" value="IrrE_HExxH"/>
</dbReference>
<dbReference type="AlphaFoldDB" id="A0AAQ0RVV3"/>
<dbReference type="EMBL" id="QRPH01000003">
    <property type="protein sequence ID" value="RHL96312.1"/>
    <property type="molecule type" value="Genomic_DNA"/>
</dbReference>
<proteinExistence type="predicted"/>
<dbReference type="PANTHER" id="PTHR43236:SF2">
    <property type="entry name" value="BLL0069 PROTEIN"/>
    <property type="match status" value="1"/>
</dbReference>
<dbReference type="InterPro" id="IPR052345">
    <property type="entry name" value="Rad_response_metalloprotease"/>
</dbReference>
<dbReference type="PANTHER" id="PTHR43236">
    <property type="entry name" value="ANTITOXIN HIGA1"/>
    <property type="match status" value="1"/>
</dbReference>
<dbReference type="Pfam" id="PF06114">
    <property type="entry name" value="Peptidase_M78"/>
    <property type="match status" value="1"/>
</dbReference>
<evidence type="ECO:0000313" key="3">
    <source>
        <dbReference type="Proteomes" id="UP000285613"/>
    </source>
</evidence>
<protein>
    <submittedName>
        <fullName evidence="2">ImmA/IrrE family metallo-endopeptidase</fullName>
    </submittedName>
</protein>
<reference evidence="2 3" key="1">
    <citation type="submission" date="2018-08" db="EMBL/GenBank/DDBJ databases">
        <title>A genome reference for cultivated species of the human gut microbiota.</title>
        <authorList>
            <person name="Zou Y."/>
            <person name="Xue W."/>
            <person name="Luo G."/>
        </authorList>
    </citation>
    <scope>NUCLEOTIDE SEQUENCE [LARGE SCALE GENOMIC DNA]</scope>
    <source>
        <strain evidence="2 3">AF36-12AT</strain>
    </source>
</reference>
<organism evidence="2 3">
    <name type="scientific">Bifidobacterium pseudocatenulatum</name>
    <dbReference type="NCBI Taxonomy" id="28026"/>
    <lineage>
        <taxon>Bacteria</taxon>
        <taxon>Bacillati</taxon>
        <taxon>Actinomycetota</taxon>
        <taxon>Actinomycetes</taxon>
        <taxon>Bifidobacteriales</taxon>
        <taxon>Bifidobacteriaceae</taxon>
        <taxon>Bifidobacterium</taxon>
    </lineage>
</organism>
<name>A0AAQ0RVV3_BIFPS</name>
<gene>
    <name evidence="2" type="ORF">DWZ91_05295</name>
</gene>
<dbReference type="Gene3D" id="1.10.10.2910">
    <property type="match status" value="1"/>
</dbReference>
<feature type="domain" description="IrrE N-terminal-like" evidence="1">
    <location>
        <begin position="97"/>
        <end position="230"/>
    </location>
</feature>
<evidence type="ECO:0000259" key="1">
    <source>
        <dbReference type="Pfam" id="PF06114"/>
    </source>
</evidence>
<comment type="caution">
    <text evidence="2">The sequence shown here is derived from an EMBL/GenBank/DDBJ whole genome shotgun (WGS) entry which is preliminary data.</text>
</comment>